<keyword evidence="2" id="KW-0255">Endonuclease</keyword>
<dbReference type="RefSeq" id="WP_328733718.1">
    <property type="nucleotide sequence ID" value="NZ_CP108038.1"/>
</dbReference>
<dbReference type="InterPro" id="IPR003615">
    <property type="entry name" value="HNH_nuc"/>
</dbReference>
<organism evidence="2 3">
    <name type="scientific">Streptomyces bobili</name>
    <dbReference type="NCBI Taxonomy" id="67280"/>
    <lineage>
        <taxon>Bacteria</taxon>
        <taxon>Bacillati</taxon>
        <taxon>Actinomycetota</taxon>
        <taxon>Actinomycetes</taxon>
        <taxon>Kitasatosporales</taxon>
        <taxon>Streptomycetaceae</taxon>
        <taxon>Streptomyces</taxon>
    </lineage>
</organism>
<accession>A0ABZ1QR57</accession>
<gene>
    <name evidence="2" type="ORF">OHT53_01225</name>
</gene>
<dbReference type="PANTHER" id="PTHR33877:SF2">
    <property type="entry name" value="OS07G0170200 PROTEIN"/>
    <property type="match status" value="1"/>
</dbReference>
<dbReference type="Pfam" id="PF01844">
    <property type="entry name" value="HNH"/>
    <property type="match status" value="1"/>
</dbReference>
<dbReference type="GO" id="GO:0004519">
    <property type="term" value="F:endonuclease activity"/>
    <property type="evidence" value="ECO:0007669"/>
    <property type="project" value="UniProtKB-KW"/>
</dbReference>
<reference evidence="2" key="1">
    <citation type="submission" date="2022-10" db="EMBL/GenBank/DDBJ databases">
        <title>The complete genomes of actinobacterial strains from the NBC collection.</title>
        <authorList>
            <person name="Joergensen T.S."/>
            <person name="Alvarez Arevalo M."/>
            <person name="Sterndorff E.B."/>
            <person name="Faurdal D."/>
            <person name="Vuksanovic O."/>
            <person name="Mourched A.-S."/>
            <person name="Charusanti P."/>
            <person name="Shaw S."/>
            <person name="Blin K."/>
            <person name="Weber T."/>
        </authorList>
    </citation>
    <scope>NUCLEOTIDE SEQUENCE</scope>
    <source>
        <strain evidence="2">NBC_00302</strain>
    </source>
</reference>
<dbReference type="Proteomes" id="UP001432071">
    <property type="component" value="Chromosome"/>
</dbReference>
<name>A0ABZ1QR57_9ACTN</name>
<dbReference type="GeneID" id="93759544"/>
<evidence type="ECO:0000313" key="3">
    <source>
        <dbReference type="Proteomes" id="UP001432071"/>
    </source>
</evidence>
<keyword evidence="3" id="KW-1185">Reference proteome</keyword>
<protein>
    <submittedName>
        <fullName evidence="2">HNH endonuclease</fullName>
    </submittedName>
</protein>
<keyword evidence="2" id="KW-0540">Nuclease</keyword>
<dbReference type="PANTHER" id="PTHR33877">
    <property type="entry name" value="SLL1193 PROTEIN"/>
    <property type="match status" value="1"/>
</dbReference>
<dbReference type="InterPro" id="IPR052892">
    <property type="entry name" value="NA-targeting_endonuclease"/>
</dbReference>
<evidence type="ECO:0000259" key="1">
    <source>
        <dbReference type="SMART" id="SM00507"/>
    </source>
</evidence>
<feature type="domain" description="HNH nuclease" evidence="1">
    <location>
        <begin position="70"/>
        <end position="130"/>
    </location>
</feature>
<dbReference type="InterPro" id="IPR002711">
    <property type="entry name" value="HNH"/>
</dbReference>
<keyword evidence="2" id="KW-0378">Hydrolase</keyword>
<evidence type="ECO:0000313" key="2">
    <source>
        <dbReference type="EMBL" id="WUN84797.1"/>
    </source>
</evidence>
<proteinExistence type="predicted"/>
<dbReference type="CDD" id="cd00085">
    <property type="entry name" value="HNHc"/>
    <property type="match status" value="1"/>
</dbReference>
<sequence length="158" mass="18026">MIINRRCLECGTPISASRSIRARFCPGRSCLQKFNMRRWSSNNRDRVNEHGRASSQRRRARLAATVVESFRHPEIFERDGWTCQLCQEPVDPRARHPDPRSASLDHVVPLARGGHHTRVNVQLAHLICNLRKADKLIGGLVTVVRSSEQLAERTQQSL</sequence>
<dbReference type="Gene3D" id="1.10.30.50">
    <property type="match status" value="1"/>
</dbReference>
<dbReference type="EMBL" id="CP108038">
    <property type="protein sequence ID" value="WUN84797.1"/>
    <property type="molecule type" value="Genomic_DNA"/>
</dbReference>
<dbReference type="SMART" id="SM00507">
    <property type="entry name" value="HNHc"/>
    <property type="match status" value="1"/>
</dbReference>